<dbReference type="OrthoDB" id="10043029at2759"/>
<reference evidence="1" key="1">
    <citation type="submission" date="2020-08" db="EMBL/GenBank/DDBJ databases">
        <title>Multicomponent nature underlies the extraordinary mechanical properties of spider dragline silk.</title>
        <authorList>
            <person name="Kono N."/>
            <person name="Nakamura H."/>
            <person name="Mori M."/>
            <person name="Yoshida Y."/>
            <person name="Ohtoshi R."/>
            <person name="Malay A.D."/>
            <person name="Moran D.A.P."/>
            <person name="Tomita M."/>
            <person name="Numata K."/>
            <person name="Arakawa K."/>
        </authorList>
    </citation>
    <scope>NUCLEOTIDE SEQUENCE</scope>
</reference>
<dbReference type="AlphaFoldDB" id="A0A8X6THV8"/>
<organism evidence="1 2">
    <name type="scientific">Nephila pilipes</name>
    <name type="common">Giant wood spider</name>
    <name type="synonym">Nephila maculata</name>
    <dbReference type="NCBI Taxonomy" id="299642"/>
    <lineage>
        <taxon>Eukaryota</taxon>
        <taxon>Metazoa</taxon>
        <taxon>Ecdysozoa</taxon>
        <taxon>Arthropoda</taxon>
        <taxon>Chelicerata</taxon>
        <taxon>Arachnida</taxon>
        <taxon>Araneae</taxon>
        <taxon>Araneomorphae</taxon>
        <taxon>Entelegynae</taxon>
        <taxon>Araneoidea</taxon>
        <taxon>Nephilidae</taxon>
        <taxon>Nephila</taxon>
    </lineage>
</organism>
<accession>A0A8X6THV8</accession>
<protein>
    <recommendedName>
        <fullName evidence="3">C2H2-type domain-containing protein</fullName>
    </recommendedName>
</protein>
<dbReference type="Proteomes" id="UP000887013">
    <property type="component" value="Unassembled WGS sequence"/>
</dbReference>
<evidence type="ECO:0000313" key="2">
    <source>
        <dbReference type="Proteomes" id="UP000887013"/>
    </source>
</evidence>
<sequence length="119" mass="13700">MCIRPSTLQFLEAGDCNLLITVTRLLLYQPAKSLCHNRSAFVSVLRRPKRLHGCPYCWYSSHHPNNLRDHLKKHAEKEERLFQCSIACGGDLGEVFCTSGNFVVLFSFYLSAYKELFEL</sequence>
<evidence type="ECO:0008006" key="3">
    <source>
        <dbReference type="Google" id="ProtNLM"/>
    </source>
</evidence>
<name>A0A8X6THV8_NEPPI</name>
<dbReference type="Gene3D" id="3.30.160.60">
    <property type="entry name" value="Classic Zinc Finger"/>
    <property type="match status" value="1"/>
</dbReference>
<proteinExistence type="predicted"/>
<comment type="caution">
    <text evidence="1">The sequence shown here is derived from an EMBL/GenBank/DDBJ whole genome shotgun (WGS) entry which is preliminary data.</text>
</comment>
<gene>
    <name evidence="1" type="ORF">NPIL_363511</name>
</gene>
<keyword evidence="2" id="KW-1185">Reference proteome</keyword>
<evidence type="ECO:0000313" key="1">
    <source>
        <dbReference type="EMBL" id="GFT16220.1"/>
    </source>
</evidence>
<dbReference type="EMBL" id="BMAW01009892">
    <property type="protein sequence ID" value="GFT16220.1"/>
    <property type="molecule type" value="Genomic_DNA"/>
</dbReference>